<reference evidence="1" key="1">
    <citation type="journal article" date="1999" name="Methods Enzymol.">
        <title>High-efficiency full-length cDNA cloning.</title>
        <authorList>
            <person name="Carninci P."/>
            <person name="Hayashizaki Y."/>
        </authorList>
    </citation>
    <scope>NUCLEOTIDE SEQUENCE</scope>
    <source>
        <strain evidence="1">C57BL/6J</strain>
        <tissue evidence="1">In vitro fertilized eggs</tissue>
    </source>
</reference>
<evidence type="ECO:0000313" key="1">
    <source>
        <dbReference type="EMBL" id="BAE22741.1"/>
    </source>
</evidence>
<reference evidence="1" key="3">
    <citation type="journal article" date="2000" name="Genome Res.">
        <title>RIKEN integrated sequence analysis (RISA) system--384-format sequencing pipeline with 384 multicapillary sequencer.</title>
        <authorList>
            <person name="Shibata K."/>
            <person name="Itoh M."/>
            <person name="Aizawa K."/>
            <person name="Nagaoka S."/>
            <person name="Sasaki N."/>
            <person name="Carninci P."/>
            <person name="Konno H."/>
            <person name="Akiyama J."/>
            <person name="Nishi K."/>
            <person name="Kitsunai T."/>
            <person name="Tashiro H."/>
            <person name="Itoh M."/>
            <person name="Sumi N."/>
            <person name="Ishii Y."/>
            <person name="Nakamura S."/>
            <person name="Hazama M."/>
            <person name="Nishine T."/>
            <person name="Harada A."/>
            <person name="Yamamoto R."/>
            <person name="Matsumoto H."/>
            <person name="Sakaguchi S."/>
            <person name="Ikegami T."/>
            <person name="Kashiwagi K."/>
            <person name="Fujiwake S."/>
            <person name="Inoue K."/>
            <person name="Togawa Y."/>
            <person name="Izawa M."/>
            <person name="Ohara E."/>
            <person name="Watahiki M."/>
            <person name="Yoneda Y."/>
            <person name="Ishikawa T."/>
            <person name="Ozawa K."/>
            <person name="Tanaka T."/>
            <person name="Matsuura S."/>
            <person name="Kawai J."/>
            <person name="Okazaki Y."/>
            <person name="Muramatsu M."/>
            <person name="Inoue Y."/>
            <person name="Kira A."/>
            <person name="Hayashizaki Y."/>
        </authorList>
    </citation>
    <scope>NUCLEOTIDE SEQUENCE</scope>
    <source>
        <strain evidence="1">C57BL/6J</strain>
        <tissue evidence="1">In vitro fertilized eggs</tissue>
    </source>
</reference>
<dbReference type="EMBL" id="AK135952">
    <property type="protein sequence ID" value="BAE22741.1"/>
    <property type="molecule type" value="mRNA"/>
</dbReference>
<proteinExistence type="evidence at transcript level"/>
<dbReference type="AGR" id="MGI:1924574"/>
<accession>Q3UX22</accession>
<reference evidence="1" key="5">
    <citation type="journal article" date="2002" name="Nature">
        <title>Analysis of the mouse transcriptome based on functional annotation of 60,770 full-length cDNAs.</title>
        <authorList>
            <consortium name="The FANTOM Consortium and the RIKEN Genome Exploration Research Group Phase I and II Team"/>
        </authorList>
    </citation>
    <scope>NUCLEOTIDE SEQUENCE</scope>
    <source>
        <strain evidence="1">C57BL/6J</strain>
        <tissue evidence="1">In vitro fertilized eggs</tissue>
    </source>
</reference>
<dbReference type="MGI" id="MGI:1924574">
    <property type="gene designation" value="Sorbs2"/>
</dbReference>
<gene>
    <name evidence="2" type="primary">Sorbs2</name>
</gene>
<reference evidence="1" key="8">
    <citation type="journal article" date="2005" name="Science">
        <title>Antisense Transcription in the Mammalian Transcriptome.</title>
        <authorList>
            <consortium name="RIKEN Genome Exploration Research Group and Genome Science Group (Genome Network Project Core Group) and the FANTOM Consortium"/>
        </authorList>
    </citation>
    <scope>NUCLEOTIDE SEQUENCE</scope>
    <source>
        <strain evidence="1">C57BL/6J</strain>
        <tissue evidence="1">In vitro fertilized eggs</tissue>
    </source>
</reference>
<organism evidence="1">
    <name type="scientific">Mus musculus</name>
    <name type="common">Mouse</name>
    <dbReference type="NCBI Taxonomy" id="10090"/>
    <lineage>
        <taxon>Eukaryota</taxon>
        <taxon>Metazoa</taxon>
        <taxon>Chordata</taxon>
        <taxon>Craniata</taxon>
        <taxon>Vertebrata</taxon>
        <taxon>Euteleostomi</taxon>
        <taxon>Mammalia</taxon>
        <taxon>Eutheria</taxon>
        <taxon>Euarchontoglires</taxon>
        <taxon>Glires</taxon>
        <taxon>Rodentia</taxon>
        <taxon>Myomorpha</taxon>
        <taxon>Muroidea</taxon>
        <taxon>Muridae</taxon>
        <taxon>Murinae</taxon>
        <taxon>Mus</taxon>
        <taxon>Mus</taxon>
    </lineage>
</organism>
<protein>
    <submittedName>
        <fullName evidence="1">Uncharacterized protein</fullName>
    </submittedName>
</protein>
<sequence>MSLMSWKSVTTDGLWELQEEPNSLVLFPETMSKGCDSPHSYFMPHFSHTSALTHLKHPSRPLAAMPYGSQSAITISTCRQPPNHQQEGLPATGSLGEAGSLRETQAHAFINMQFPAFCPEL</sequence>
<reference evidence="1" key="6">
    <citation type="submission" date="2004-03" db="EMBL/GenBank/DDBJ databases">
        <authorList>
            <person name="Arakawa T."/>
            <person name="Carninci P."/>
            <person name="Fukuda S."/>
            <person name="Hashizume W."/>
            <person name="Hayashida K."/>
            <person name="Hori F."/>
            <person name="Iida J."/>
            <person name="Imamura K."/>
            <person name="Imotani K."/>
            <person name="Itoh M."/>
            <person name="Kanagawa S."/>
            <person name="Kawai J."/>
            <person name="Kojima M."/>
            <person name="Konno H."/>
            <person name="Murata M."/>
            <person name="Nakamura M."/>
            <person name="Ninomiya N."/>
            <person name="Nishiyori H."/>
            <person name="Nomura K."/>
            <person name="Ohno M."/>
            <person name="Sakazume N."/>
            <person name="Sano H."/>
            <person name="Sasaki D."/>
            <person name="Shibata K."/>
            <person name="Shiraki T."/>
            <person name="Tagami M."/>
            <person name="Tagami Y."/>
            <person name="Waki K."/>
            <person name="Watahiki A."/>
            <person name="Muramatsu M."/>
            <person name="Hayashizaki Y."/>
        </authorList>
    </citation>
    <scope>NUCLEOTIDE SEQUENCE</scope>
    <source>
        <strain evidence="1">C57BL/6J</strain>
        <tissue evidence="1">In vitro fertilized eggs</tissue>
    </source>
</reference>
<reference evidence="1" key="2">
    <citation type="journal article" date="2000" name="Genome Res.">
        <title>Normalization and subtraction of cap-trapper-selected cDNAs to prepare full-length cDNA libraries for rapid discovery of new genes.</title>
        <authorList>
            <person name="Carninci P."/>
            <person name="Shibata Y."/>
            <person name="Hayatsu N."/>
            <person name="Sugahara Y."/>
            <person name="Shibata K."/>
            <person name="Itoh M."/>
            <person name="Konno H."/>
            <person name="Okazaki Y."/>
            <person name="Muramatsu M."/>
            <person name="Hayashizaki Y."/>
        </authorList>
    </citation>
    <scope>NUCLEOTIDE SEQUENCE</scope>
    <source>
        <strain evidence="1">C57BL/6J</strain>
        <tissue evidence="1">In vitro fertilized eggs</tissue>
    </source>
</reference>
<name>Q3UX22_MOUSE</name>
<reference evidence="1" key="4">
    <citation type="journal article" date="2001" name="Nature">
        <title>Functional annotation of a full-length mouse cDNA collection.</title>
        <authorList>
            <consortium name="The RIKEN Genome Exploration Research Group Phase II Team and the FANTOM Consortium"/>
        </authorList>
    </citation>
    <scope>NUCLEOTIDE SEQUENCE</scope>
    <source>
        <strain evidence="1">C57BL/6J</strain>
        <tissue evidence="1">In vitro fertilized eggs</tissue>
    </source>
</reference>
<reference evidence="1" key="7">
    <citation type="journal article" date="2005" name="Science">
        <title>The Transcriptional Landscape of the Mammalian Genome.</title>
        <authorList>
            <consortium name="The FANTOM Consortium"/>
            <consortium name="Riken Genome Exploration Research Group and Genome Science Group (Genome Network Project Core Group)"/>
        </authorList>
    </citation>
    <scope>NUCLEOTIDE SEQUENCE</scope>
    <source>
        <strain evidence="1">C57BL/6J</strain>
        <tissue evidence="1">In vitro fertilized eggs</tissue>
    </source>
</reference>
<evidence type="ECO:0000313" key="2">
    <source>
        <dbReference type="MGI" id="MGI:1924574"/>
    </source>
</evidence>
<dbReference type="AlphaFoldDB" id="Q3UX22"/>